<dbReference type="PANTHER" id="PTHR14905">
    <property type="entry name" value="NG37"/>
    <property type="match status" value="1"/>
</dbReference>
<dbReference type="Proteomes" id="UP000673691">
    <property type="component" value="Unassembled WGS sequence"/>
</dbReference>
<evidence type="ECO:0000313" key="2">
    <source>
        <dbReference type="EMBL" id="KAG5458600.1"/>
    </source>
</evidence>
<dbReference type="Pfam" id="PF07217">
    <property type="entry name" value="Het-C"/>
    <property type="match status" value="2"/>
</dbReference>
<dbReference type="AlphaFoldDB" id="A0A8H8DHH1"/>
<feature type="compositionally biased region" description="Polar residues" evidence="1">
    <location>
        <begin position="710"/>
        <end position="720"/>
    </location>
</feature>
<evidence type="ECO:0000256" key="1">
    <source>
        <dbReference type="SAM" id="MobiDB-lite"/>
    </source>
</evidence>
<evidence type="ECO:0000313" key="3">
    <source>
        <dbReference type="Proteomes" id="UP000673691"/>
    </source>
</evidence>
<feature type="compositionally biased region" description="Low complexity" evidence="1">
    <location>
        <begin position="686"/>
        <end position="695"/>
    </location>
</feature>
<protein>
    <submittedName>
        <fullName evidence="2">Heterokaryon incompatibility protein HET-C</fullName>
    </submittedName>
</protein>
<reference evidence="2 3" key="1">
    <citation type="journal article" name="Sci. Rep.">
        <title>Genome-scale phylogenetic analyses confirm Olpidium as the closest living zoosporic fungus to the non-flagellated, terrestrial fungi.</title>
        <authorList>
            <person name="Chang Y."/>
            <person name="Rochon D."/>
            <person name="Sekimoto S."/>
            <person name="Wang Y."/>
            <person name="Chovatia M."/>
            <person name="Sandor L."/>
            <person name="Salamov A."/>
            <person name="Grigoriev I.V."/>
            <person name="Stajich J.E."/>
            <person name="Spatafora J.W."/>
        </authorList>
    </citation>
    <scope>NUCLEOTIDE SEQUENCE [LARGE SCALE GENOMIC DNA]</scope>
    <source>
        <strain evidence="2">S191</strain>
    </source>
</reference>
<gene>
    <name evidence="2" type="ORF">BJ554DRAFT_1147</name>
</gene>
<feature type="region of interest" description="Disordered" evidence="1">
    <location>
        <begin position="548"/>
        <end position="752"/>
    </location>
</feature>
<accession>A0A8H8DHH1</accession>
<dbReference type="InterPro" id="IPR052577">
    <property type="entry name" value="VWA7"/>
</dbReference>
<dbReference type="EMBL" id="JAEFCI010008228">
    <property type="protein sequence ID" value="KAG5458600.1"/>
    <property type="molecule type" value="Genomic_DNA"/>
</dbReference>
<proteinExistence type="predicted"/>
<name>A0A8H8DHH1_9FUNG</name>
<feature type="compositionally biased region" description="Basic and acidic residues" evidence="1">
    <location>
        <begin position="667"/>
        <end position="681"/>
    </location>
</feature>
<comment type="caution">
    <text evidence="2">The sequence shown here is derived from an EMBL/GenBank/DDBJ whole genome shotgun (WGS) entry which is preliminary data.</text>
</comment>
<organism evidence="2 3">
    <name type="scientific">Olpidium bornovanus</name>
    <dbReference type="NCBI Taxonomy" id="278681"/>
    <lineage>
        <taxon>Eukaryota</taxon>
        <taxon>Fungi</taxon>
        <taxon>Fungi incertae sedis</taxon>
        <taxon>Olpidiomycota</taxon>
        <taxon>Olpidiomycotina</taxon>
        <taxon>Olpidiomycetes</taxon>
        <taxon>Olpidiales</taxon>
        <taxon>Olpidiaceae</taxon>
        <taxon>Olpidium</taxon>
    </lineage>
</organism>
<dbReference type="OrthoDB" id="2506204at2759"/>
<keyword evidence="3" id="KW-1185">Reference proteome</keyword>
<feature type="compositionally biased region" description="Basic and acidic residues" evidence="1">
    <location>
        <begin position="548"/>
        <end position="563"/>
    </location>
</feature>
<feature type="region of interest" description="Disordered" evidence="1">
    <location>
        <begin position="136"/>
        <end position="155"/>
    </location>
</feature>
<dbReference type="PANTHER" id="PTHR14905:SF7">
    <property type="entry name" value="VON WILLEBRAND FACTOR A DOMAIN-CONTAINING PROTEIN 7"/>
    <property type="match status" value="1"/>
</dbReference>
<sequence>MLILWLPAPVAAFGAGNIASVSGLEGKAFRHGDIEDCIKDLVMAKGAFSLLNKKFGTMDVKRIYFGESADFRNWLRDYSQAIDVGTLGRGIPLASLITLVAVLGFSAHGYATEEFEVTEQRLGCYRCEEHIDNPKGYADGQDARQHHPGLRGPVDPRELEVDPRTGLKNYIANEQGGWATSSAYVRGSLRESIDQYRAGNRHEAMRLLGQALHTLEDFPAHSNFVELALIELGHERVFPFVGEQAAFRHVADARTGRPRPVYPVVTGTFGASDFVHSLLGEATDHVSSASVTGLEKAIDDAKRSGGPSELVELLGKAPGMSDVTREVEDVDRAPVNLEDPAQVKDRIWGLLVLRDKIVKAVELTVEKIPGLSWLAEKISESVQLFMLTRLEPYVKPLLSQVVGKLEAGSDALLSSEQQQEVFNDARCSDPTHSMLSKDHFALYLNEVRQVERSEHALRIFSRRRIKADFSATQPAGRVATCIVEEVVKAVAEAWSSGDEATTQRAIDTAMQVFFHPADLGTRKTPLQERLLDVVRTWANENPSLIRHLEKESVRAGRNRRSEEGGSSGCGGGPRVPAPGPGACYVPTPSAHNTGYPGLHREEPQGPPGFGQAAHGPRVPAPEAGACYVPTPSAHNTGYPELSQGEPQGPPGFGQAAHGQGYPGSRYPQEEEHGHGDHRLPRTQDYPAQQARFPQPAAFPQPGPGGHGAYPQQQARQSASQIHGYEHQQHQQPPPPSFPDPAAFISRDAEDRR</sequence>
<dbReference type="InterPro" id="IPR010816">
    <property type="entry name" value="Het-C"/>
</dbReference>